<dbReference type="Proteomes" id="UP001165275">
    <property type="component" value="Unassembled WGS sequence"/>
</dbReference>
<organism evidence="1 2">
    <name type="scientific">Serratia silvae</name>
    <dbReference type="NCBI Taxonomy" id="2824122"/>
    <lineage>
        <taxon>Bacteria</taxon>
        <taxon>Pseudomonadati</taxon>
        <taxon>Pseudomonadota</taxon>
        <taxon>Gammaproteobacteria</taxon>
        <taxon>Enterobacterales</taxon>
        <taxon>Yersiniaceae</taxon>
        <taxon>Serratia</taxon>
    </lineage>
</organism>
<gene>
    <name evidence="1" type="ORF">KAJ71_16060</name>
</gene>
<keyword evidence="2" id="KW-1185">Reference proteome</keyword>
<evidence type="ECO:0000313" key="1">
    <source>
        <dbReference type="EMBL" id="MCL1030532.1"/>
    </source>
</evidence>
<evidence type="ECO:0000313" key="2">
    <source>
        <dbReference type="Proteomes" id="UP001165275"/>
    </source>
</evidence>
<protein>
    <recommendedName>
        <fullName evidence="3">Competence protein J (ComJ)</fullName>
    </recommendedName>
</protein>
<name>A0ABT0KFF5_9GAMM</name>
<comment type="caution">
    <text evidence="1">The sequence shown here is derived from an EMBL/GenBank/DDBJ whole genome shotgun (WGS) entry which is preliminary data.</text>
</comment>
<proteinExistence type="predicted"/>
<dbReference type="Pfam" id="PF11033">
    <property type="entry name" value="ComJ"/>
    <property type="match status" value="1"/>
</dbReference>
<dbReference type="EMBL" id="JAGQDC010000013">
    <property type="protein sequence ID" value="MCL1030532.1"/>
    <property type="molecule type" value="Genomic_DNA"/>
</dbReference>
<accession>A0ABT0KFF5</accession>
<dbReference type="RefSeq" id="WP_248946659.1">
    <property type="nucleotide sequence ID" value="NZ_JAGQDC010000013.1"/>
</dbReference>
<reference evidence="1" key="1">
    <citation type="submission" date="2021-04" db="EMBL/GenBank/DDBJ databases">
        <title>Genome sequence of Serratia sp. arafor3.</title>
        <authorList>
            <person name="Besaury L."/>
        </authorList>
    </citation>
    <scope>NUCLEOTIDE SEQUENCE</scope>
    <source>
        <strain evidence="1">Arafor3</strain>
    </source>
</reference>
<dbReference type="InterPro" id="IPR038691">
    <property type="entry name" value="ComJ_sf"/>
</dbReference>
<evidence type="ECO:0008006" key="3">
    <source>
        <dbReference type="Google" id="ProtNLM"/>
    </source>
</evidence>
<dbReference type="InterPro" id="IPR020354">
    <property type="entry name" value="Competence_nuclease_inhibitor"/>
</dbReference>
<sequence>MDSKYRQVVDLLISHSQIQIRSRSFNEGLCQWGKVNLEQGAIIHKDYVIFDPLPDDAFGANVHLILTNEFELDENSQRCIVVPFYIENKNDVEVASASEKFKVELNFENNLYSLYYEVCEGDEIFYKLTFVPSKEPIKPMYLLDDSWGGQKNKALLIGMV</sequence>
<dbReference type="Gene3D" id="2.60.34.30">
    <property type="entry name" value="Competence, DNA-entry nuclease inhibitor, ComJ"/>
    <property type="match status" value="1"/>
</dbReference>